<feature type="domain" description="RNase H type-2" evidence="14">
    <location>
        <begin position="19"/>
        <end position="231"/>
    </location>
</feature>
<dbReference type="EMBL" id="JAUHPV010000006">
    <property type="protein sequence ID" value="MDN4473560.1"/>
    <property type="molecule type" value="Genomic_DNA"/>
</dbReference>
<evidence type="ECO:0000256" key="6">
    <source>
        <dbReference type="ARBA" id="ARBA00022490"/>
    </source>
</evidence>
<proteinExistence type="inferred from homology"/>
<evidence type="ECO:0000256" key="1">
    <source>
        <dbReference type="ARBA" id="ARBA00000077"/>
    </source>
</evidence>
<evidence type="ECO:0000256" key="2">
    <source>
        <dbReference type="ARBA" id="ARBA00001946"/>
    </source>
</evidence>
<dbReference type="InterPro" id="IPR001352">
    <property type="entry name" value="RNase_HII/HIII"/>
</dbReference>
<keyword evidence="16" id="KW-1185">Reference proteome</keyword>
<keyword evidence="10 12" id="KW-0378">Hydrolase</keyword>
<dbReference type="SUPFAM" id="SSF53098">
    <property type="entry name" value="Ribonuclease H-like"/>
    <property type="match status" value="1"/>
</dbReference>
<dbReference type="Proteomes" id="UP001172738">
    <property type="component" value="Unassembled WGS sequence"/>
</dbReference>
<evidence type="ECO:0000313" key="15">
    <source>
        <dbReference type="EMBL" id="MDN4473560.1"/>
    </source>
</evidence>
<feature type="binding site" evidence="12">
    <location>
        <position position="26"/>
    </location>
    <ligand>
        <name>a divalent metal cation</name>
        <dbReference type="ChEBI" id="CHEBI:60240"/>
    </ligand>
</feature>
<gene>
    <name evidence="15" type="ORF">QQX04_11205</name>
</gene>
<evidence type="ECO:0000256" key="7">
    <source>
        <dbReference type="ARBA" id="ARBA00022722"/>
    </source>
</evidence>
<evidence type="ECO:0000259" key="14">
    <source>
        <dbReference type="PROSITE" id="PS51975"/>
    </source>
</evidence>
<evidence type="ECO:0000256" key="13">
    <source>
        <dbReference type="RuleBase" id="RU003515"/>
    </source>
</evidence>
<keyword evidence="8 12" id="KW-0479">Metal-binding</keyword>
<evidence type="ECO:0000256" key="3">
    <source>
        <dbReference type="ARBA" id="ARBA00004065"/>
    </source>
</evidence>
<comment type="catalytic activity">
    <reaction evidence="1 12 13">
        <text>Endonucleolytic cleavage to 5'-phosphomonoester.</text>
        <dbReference type="EC" id="3.1.26.4"/>
    </reaction>
</comment>
<dbReference type="InterPro" id="IPR022898">
    <property type="entry name" value="RNase_HII"/>
</dbReference>
<dbReference type="InterPro" id="IPR036397">
    <property type="entry name" value="RNaseH_sf"/>
</dbReference>
<dbReference type="NCBIfam" id="NF000595">
    <property type="entry name" value="PRK00015.1-3"/>
    <property type="match status" value="1"/>
</dbReference>
<sequence>MRYTVSLEHERALWDAGARVVAGIDEVGRGALAGPVSVGVCALERRKDWPEGLADSKELTPARREAMAVALAGFGVARAVGHADASEIDEHGIVGALRLAGLRAMSTLTRQGVVVDAVLLDGTHDWLTPPAADLFAAASGDPILALVPDAPPVPPVTTVVKGDGRCASIAAGSVLAKVERDALMAAADGDHPAYGWGRNKGYGAPVHLKALRKHGPSPLHRLSWSLPARDL</sequence>
<dbReference type="PANTHER" id="PTHR10954:SF18">
    <property type="entry name" value="RIBONUCLEASE HII"/>
    <property type="match status" value="1"/>
</dbReference>
<feature type="binding site" evidence="12">
    <location>
        <position position="121"/>
    </location>
    <ligand>
        <name>a divalent metal cation</name>
        <dbReference type="ChEBI" id="CHEBI:60240"/>
    </ligand>
</feature>
<comment type="cofactor">
    <cofactor evidence="2">
        <name>Mg(2+)</name>
        <dbReference type="ChEBI" id="CHEBI:18420"/>
    </cofactor>
</comment>
<comment type="similarity">
    <text evidence="5 13">Belongs to the RNase HII family.</text>
</comment>
<evidence type="ECO:0000256" key="8">
    <source>
        <dbReference type="ARBA" id="ARBA00022723"/>
    </source>
</evidence>
<reference evidence="15" key="1">
    <citation type="submission" date="2023-06" db="EMBL/GenBank/DDBJ databases">
        <title>SYSU T00b26.</title>
        <authorList>
            <person name="Gao L."/>
            <person name="Fang B.-Z."/>
            <person name="Li W.-J."/>
        </authorList>
    </citation>
    <scope>NUCLEOTIDE SEQUENCE</scope>
    <source>
        <strain evidence="15">SYSU T00b26</strain>
    </source>
</reference>
<keyword evidence="7 12" id="KW-0540">Nuclease</keyword>
<evidence type="ECO:0000313" key="16">
    <source>
        <dbReference type="Proteomes" id="UP001172738"/>
    </source>
</evidence>
<evidence type="ECO:0000256" key="5">
    <source>
        <dbReference type="ARBA" id="ARBA00007383"/>
    </source>
</evidence>
<dbReference type="InterPro" id="IPR012337">
    <property type="entry name" value="RNaseH-like_sf"/>
</dbReference>
<keyword evidence="9 12" id="KW-0255">Endonuclease</keyword>
<comment type="subcellular location">
    <subcellularLocation>
        <location evidence="4">Cytoplasm</location>
    </subcellularLocation>
</comment>
<evidence type="ECO:0000256" key="9">
    <source>
        <dbReference type="ARBA" id="ARBA00022759"/>
    </source>
</evidence>
<dbReference type="Pfam" id="PF01351">
    <property type="entry name" value="RNase_HII"/>
    <property type="match status" value="1"/>
</dbReference>
<dbReference type="RefSeq" id="WP_301129205.1">
    <property type="nucleotide sequence ID" value="NZ_JAUHPV010000006.1"/>
</dbReference>
<dbReference type="Gene3D" id="3.30.420.10">
    <property type="entry name" value="Ribonuclease H-like superfamily/Ribonuclease H"/>
    <property type="match status" value="1"/>
</dbReference>
<dbReference type="GO" id="GO:0004523">
    <property type="term" value="F:RNA-DNA hybrid ribonuclease activity"/>
    <property type="evidence" value="ECO:0007669"/>
    <property type="project" value="UniProtKB-EC"/>
</dbReference>
<feature type="binding site" evidence="12">
    <location>
        <position position="25"/>
    </location>
    <ligand>
        <name>a divalent metal cation</name>
        <dbReference type="ChEBI" id="CHEBI:60240"/>
    </ligand>
</feature>
<keyword evidence="11" id="KW-0464">Manganese</keyword>
<dbReference type="CDD" id="cd07182">
    <property type="entry name" value="RNase_HII_bacteria_HII_like"/>
    <property type="match status" value="1"/>
</dbReference>
<keyword evidence="6" id="KW-0963">Cytoplasm</keyword>
<protein>
    <recommendedName>
        <fullName evidence="13">Ribonuclease</fullName>
        <ecNumber evidence="13">3.1.26.4</ecNumber>
    </recommendedName>
</protein>
<organism evidence="15 16">
    <name type="scientific">Demequina zhanjiangensis</name>
    <dbReference type="NCBI Taxonomy" id="3051659"/>
    <lineage>
        <taxon>Bacteria</taxon>
        <taxon>Bacillati</taxon>
        <taxon>Actinomycetota</taxon>
        <taxon>Actinomycetes</taxon>
        <taxon>Micrococcales</taxon>
        <taxon>Demequinaceae</taxon>
        <taxon>Demequina</taxon>
    </lineage>
</organism>
<accession>A0ABT8G334</accession>
<comment type="cofactor">
    <cofactor evidence="12">
        <name>Mn(2+)</name>
        <dbReference type="ChEBI" id="CHEBI:29035"/>
    </cofactor>
    <cofactor evidence="12">
        <name>Mg(2+)</name>
        <dbReference type="ChEBI" id="CHEBI:18420"/>
    </cofactor>
    <text evidence="12">Manganese or magnesium. Binds 1 divalent metal ion per monomer in the absence of substrate. May bind a second metal ion after substrate binding.</text>
</comment>
<dbReference type="InterPro" id="IPR024567">
    <property type="entry name" value="RNase_HII/HIII_dom"/>
</dbReference>
<comment type="caution">
    <text evidence="15">The sequence shown here is derived from an EMBL/GenBank/DDBJ whole genome shotgun (WGS) entry which is preliminary data.</text>
</comment>
<evidence type="ECO:0000256" key="10">
    <source>
        <dbReference type="ARBA" id="ARBA00022801"/>
    </source>
</evidence>
<comment type="function">
    <text evidence="3 13">Endonuclease that specifically degrades the RNA of RNA-DNA hybrids.</text>
</comment>
<name>A0ABT8G334_9MICO</name>
<evidence type="ECO:0000256" key="4">
    <source>
        <dbReference type="ARBA" id="ARBA00004496"/>
    </source>
</evidence>
<dbReference type="PROSITE" id="PS51975">
    <property type="entry name" value="RNASE_H_2"/>
    <property type="match status" value="1"/>
</dbReference>
<evidence type="ECO:0000256" key="12">
    <source>
        <dbReference type="PROSITE-ProRule" id="PRU01319"/>
    </source>
</evidence>
<dbReference type="EC" id="3.1.26.4" evidence="13"/>
<dbReference type="PANTHER" id="PTHR10954">
    <property type="entry name" value="RIBONUCLEASE H2 SUBUNIT A"/>
    <property type="match status" value="1"/>
</dbReference>
<evidence type="ECO:0000256" key="11">
    <source>
        <dbReference type="ARBA" id="ARBA00023211"/>
    </source>
</evidence>